<reference evidence="2" key="1">
    <citation type="journal article" date="2008" name="ISME J.">
        <title>Genomic patterns of recombination, clonal divergence and environment in marine microbial populations.</title>
        <authorList>
            <person name="Konstantinidis K.T."/>
            <person name="Delong E.F."/>
        </authorList>
    </citation>
    <scope>NUCLEOTIDE SEQUENCE</scope>
</reference>
<protein>
    <submittedName>
        <fullName evidence="2">Uncharacterized protein</fullName>
    </submittedName>
</protein>
<gene>
    <name evidence="2" type="ORF">ALOHA_HF4000APKG2O16ctg10g10</name>
</gene>
<feature type="transmembrane region" description="Helical" evidence="1">
    <location>
        <begin position="7"/>
        <end position="28"/>
    </location>
</feature>
<evidence type="ECO:0000313" key="2">
    <source>
        <dbReference type="EMBL" id="ABZ08364.1"/>
    </source>
</evidence>
<proteinExistence type="predicted"/>
<sequence length="43" mass="4890">MRVIQKIVVISLAVFISAFFIPTVFNIICNGPLRLDCPIIDWI</sequence>
<keyword evidence="1" id="KW-0812">Transmembrane</keyword>
<keyword evidence="1" id="KW-0472">Membrane</keyword>
<keyword evidence="1" id="KW-1133">Transmembrane helix</keyword>
<evidence type="ECO:0000256" key="1">
    <source>
        <dbReference type="SAM" id="Phobius"/>
    </source>
</evidence>
<accession>B3T705</accession>
<dbReference type="EMBL" id="EU016627">
    <property type="protein sequence ID" value="ABZ08364.1"/>
    <property type="molecule type" value="Genomic_DNA"/>
</dbReference>
<name>B3T705_9ARCH</name>
<dbReference type="AlphaFoldDB" id="B3T705"/>
<organism evidence="2">
    <name type="scientific">uncultured marine crenarchaeote HF4000_APKG2O16</name>
    <dbReference type="NCBI Taxonomy" id="455582"/>
    <lineage>
        <taxon>Archaea</taxon>
        <taxon>Nitrososphaerota</taxon>
        <taxon>Nitrososphaeria</taxon>
        <taxon>Nitrosopumilales</taxon>
        <taxon>environmental samples</taxon>
    </lineage>
</organism>